<organism evidence="1 2">
    <name type="scientific">Winmispira thermophila (strain ATCC 49972 / DSM 6192 / RI 19.B1)</name>
    <name type="common">Spirochaeta thermophila</name>
    <dbReference type="NCBI Taxonomy" id="665571"/>
    <lineage>
        <taxon>Bacteria</taxon>
        <taxon>Pseudomonadati</taxon>
        <taxon>Spirochaetota</taxon>
        <taxon>Spirochaetia</taxon>
        <taxon>Winmispirales</taxon>
        <taxon>Winmispiraceae</taxon>
        <taxon>Winmispira</taxon>
    </lineage>
</organism>
<dbReference type="Proteomes" id="UP000001296">
    <property type="component" value="Chromosome"/>
</dbReference>
<dbReference type="EMBL" id="CP001698">
    <property type="protein sequence ID" value="ADN01328.1"/>
    <property type="molecule type" value="Genomic_DNA"/>
</dbReference>
<accession>E0RPD4</accession>
<evidence type="ECO:0000313" key="1">
    <source>
        <dbReference type="EMBL" id="ADN01328.1"/>
    </source>
</evidence>
<evidence type="ECO:0000313" key="2">
    <source>
        <dbReference type="Proteomes" id="UP000001296"/>
    </source>
</evidence>
<dbReference type="HOGENOM" id="CLU_2156782_0_0_12"/>
<dbReference type="AlphaFoldDB" id="E0RPD4"/>
<reference evidence="1 2" key="2">
    <citation type="journal article" date="2010" name="J. Bacteriol.">
        <title>Genome sequence of the polysaccharide-degrading, thermophilic anaerobe Spirochaeta thermophila DSM 6192.</title>
        <authorList>
            <person name="Angelov A."/>
            <person name="Liebl S."/>
            <person name="Ballschmiter M."/>
            <person name="Bomeke M."/>
            <person name="Lehmann R."/>
            <person name="Liesegang H."/>
            <person name="Daniel R."/>
            <person name="Liebl W."/>
        </authorList>
    </citation>
    <scope>NUCLEOTIDE SEQUENCE [LARGE SCALE GENOMIC DNA]</scope>
    <source>
        <strain evidence="2">ATCC 49972 / DSM 6192 / RI 19.B1</strain>
    </source>
</reference>
<reference key="1">
    <citation type="submission" date="2009-08" db="EMBL/GenBank/DDBJ databases">
        <title>The genome sequence of Spirochaeta thermophila DSM6192.</title>
        <authorList>
            <person name="Angelov A."/>
            <person name="Mientus M."/>
            <person name="Wittenberg S."/>
            <person name="Lehmann R."/>
            <person name="Liesegang H."/>
            <person name="Daniel R."/>
            <person name="Liebl W."/>
        </authorList>
    </citation>
    <scope>NUCLEOTIDE SEQUENCE</scope>
    <source>
        <strain>DSM 6192</strain>
    </source>
</reference>
<dbReference type="PaxDb" id="665571-STHERM_c03550"/>
<protein>
    <submittedName>
        <fullName evidence="1">Uncharacterized protein</fullName>
    </submittedName>
</protein>
<gene>
    <name evidence="1" type="ordered locus">STHERM_c03550</name>
</gene>
<dbReference type="KEGG" id="sta:STHERM_c03550"/>
<proteinExistence type="predicted"/>
<sequence>MKRHVILGVCVLFSLTQMSASDEKIGFLLYGPDFMISIPLPSYWEVDMEFAHRNRIDGFFFIKEAGIRNSPVGIMVVLARKPNEEATLQDYIEYDKRKLMGYYPNYVLKNS</sequence>
<name>E0RPD4_WINT6</name>